<comment type="caution">
    <text evidence="2">The sequence shown here is derived from an EMBL/GenBank/DDBJ whole genome shotgun (WGS) entry which is preliminary data.</text>
</comment>
<evidence type="ECO:0000256" key="1">
    <source>
        <dbReference type="SAM" id="MobiDB-lite"/>
    </source>
</evidence>
<keyword evidence="3" id="KW-1185">Reference proteome</keyword>
<proteinExistence type="predicted"/>
<protein>
    <recommendedName>
        <fullName evidence="4">GNAT family N-acetyltransferase</fullName>
    </recommendedName>
</protein>
<evidence type="ECO:0008006" key="4">
    <source>
        <dbReference type="Google" id="ProtNLM"/>
    </source>
</evidence>
<dbReference type="SUPFAM" id="SSF55729">
    <property type="entry name" value="Acyl-CoA N-acyltransferases (Nat)"/>
    <property type="match status" value="1"/>
</dbReference>
<accession>A0ABQ3HGU3</accession>
<dbReference type="EMBL" id="BNAD01000003">
    <property type="protein sequence ID" value="GHE16850.1"/>
    <property type="molecule type" value="Genomic_DNA"/>
</dbReference>
<name>A0ABQ3HGU3_9ACTN</name>
<dbReference type="RefSeq" id="WP_229856251.1">
    <property type="nucleotide sequence ID" value="NZ_BNAD01000003.1"/>
</dbReference>
<evidence type="ECO:0000313" key="2">
    <source>
        <dbReference type="EMBL" id="GHE16850.1"/>
    </source>
</evidence>
<feature type="region of interest" description="Disordered" evidence="1">
    <location>
        <begin position="73"/>
        <end position="93"/>
    </location>
</feature>
<gene>
    <name evidence="2" type="ORF">GCM10011376_14600</name>
</gene>
<evidence type="ECO:0000313" key="3">
    <source>
        <dbReference type="Proteomes" id="UP000597341"/>
    </source>
</evidence>
<reference evidence="3" key="1">
    <citation type="journal article" date="2019" name="Int. J. Syst. Evol. Microbiol.">
        <title>The Global Catalogue of Microorganisms (GCM) 10K type strain sequencing project: providing services to taxonomists for standard genome sequencing and annotation.</title>
        <authorList>
            <consortium name="The Broad Institute Genomics Platform"/>
            <consortium name="The Broad Institute Genome Sequencing Center for Infectious Disease"/>
            <person name="Wu L."/>
            <person name="Ma J."/>
        </authorList>
    </citation>
    <scope>NUCLEOTIDE SEQUENCE [LARGE SCALE GENOMIC DNA]</scope>
    <source>
        <strain evidence="3">CGMCC 1.12791</strain>
    </source>
</reference>
<dbReference type="Proteomes" id="UP000597341">
    <property type="component" value="Unassembled WGS sequence"/>
</dbReference>
<dbReference type="Gene3D" id="3.40.630.30">
    <property type="match status" value="1"/>
</dbReference>
<organism evidence="2 3">
    <name type="scientific">Nocardioides flavus</name>
    <name type="common">ex Wang et al. 2016</name>
    <dbReference type="NCBI Taxonomy" id="2058780"/>
    <lineage>
        <taxon>Bacteria</taxon>
        <taxon>Bacillati</taxon>
        <taxon>Actinomycetota</taxon>
        <taxon>Actinomycetes</taxon>
        <taxon>Propionibacteriales</taxon>
        <taxon>Nocardioidaceae</taxon>
        <taxon>Nocardioides</taxon>
    </lineage>
</organism>
<dbReference type="InterPro" id="IPR016181">
    <property type="entry name" value="Acyl_CoA_acyltransferase"/>
</dbReference>
<sequence length="93" mass="10190">MRVATARVEDAEALTDLHLDVWDEAYGSLVDPAILRERRERRTERVASWRTIIGAGSSANLLAWDGDRLVGFSSTGNGRDPGEGLPPLELMAL</sequence>